<protein>
    <submittedName>
        <fullName evidence="4">Uncharacterized protein LOC111599050</fullName>
    </submittedName>
</protein>
<reference evidence="4" key="1">
    <citation type="submission" date="2025-08" db="UniProtKB">
        <authorList>
            <consortium name="RefSeq"/>
        </authorList>
    </citation>
    <scope>IDENTIFICATION</scope>
    <source>
        <strain evidence="4">15085-1641.00</strain>
        <tissue evidence="4">Whole body</tissue>
    </source>
</reference>
<gene>
    <name evidence="4" type="primary">LOC111599050</name>
</gene>
<dbReference type="Gene3D" id="1.25.40.10">
    <property type="entry name" value="Tetratricopeptide repeat domain"/>
    <property type="match status" value="1"/>
</dbReference>
<organism evidence="3 4">
    <name type="scientific">Drosophila hydei</name>
    <name type="common">Fruit fly</name>
    <dbReference type="NCBI Taxonomy" id="7224"/>
    <lineage>
        <taxon>Eukaryota</taxon>
        <taxon>Metazoa</taxon>
        <taxon>Ecdysozoa</taxon>
        <taxon>Arthropoda</taxon>
        <taxon>Hexapoda</taxon>
        <taxon>Insecta</taxon>
        <taxon>Pterygota</taxon>
        <taxon>Neoptera</taxon>
        <taxon>Endopterygota</taxon>
        <taxon>Diptera</taxon>
        <taxon>Brachycera</taxon>
        <taxon>Muscomorpha</taxon>
        <taxon>Ephydroidea</taxon>
        <taxon>Drosophilidae</taxon>
        <taxon>Drosophila</taxon>
    </lineage>
</organism>
<dbReference type="GO" id="GO:0070062">
    <property type="term" value="C:extracellular exosome"/>
    <property type="evidence" value="ECO:0007669"/>
    <property type="project" value="TreeGrafter"/>
</dbReference>
<proteinExistence type="predicted"/>
<evidence type="ECO:0000256" key="1">
    <source>
        <dbReference type="ARBA" id="ARBA00022737"/>
    </source>
</evidence>
<accession>A0A6J1LXC7</accession>
<dbReference type="OMA" id="FCCAVQN"/>
<evidence type="ECO:0000313" key="4">
    <source>
        <dbReference type="RefSeq" id="XP_023170336.1"/>
    </source>
</evidence>
<keyword evidence="3" id="KW-1185">Reference proteome</keyword>
<sequence>MPPKKNKKTSLKEAPPASDKPLPPNIFLYIQLAGVHTLPNIIDPLEIHLDQGGSLILKCVEQYNTEGVIAQDEFFLKPTYTLVFQQDNLDRINHAADNPLLIKLYMRQTDEPTIYDDEEAELEAETSDLLNLLIEKIDASPKEDDENTYYQPKVEMILMCVGYLDIIKVFGHHRCMLHEELYLYPVPDCPTKWRHTVKTEWHLYTLVPIVKEVSFTNMAFVTFESIYNVKEDYVIDTETMNVQLSFRSMQPVDRNEYHVIPWCSFNTFKECCIAEQVNHHVFEYFRQSVPNSNCIGLKSNMDVEMHKLFHNLMRSDNTNIDFDAVNIIEDQALVCNTFHRFILTKNMSDILYAAIARRRYIIAVDVFSMTPTEGKRGVKALINKKVFSGTLDPAILLYPNIHGMRFAVELKYLGVKKKMNQAKSKQPSISSVRNRDTRFNNQITNETSTFAIINLCLLAPLGLVYEELKGFRESFISQNRLLFCKNKITVVDSLPLADIQRTAYTHFDTFMRDTICYIVEKRIFNVQQKRSHFCCAVQNLTNILLKVVGSDFNMRVRTTTNVEFSNLCVIAHNELEQRIHNLLEKIEDEGLDELIVDRTAKQDCLIDHLNSIKILTAVGDLRMANLFHDKMDGWMSGHFNDKLFATRPENSNHFQNLFEFYDLVSKVERGEYAAARRYFKADRVSSIGHEAYVGLIRIYLDYVATRDDPDPKVSANANECLLNCLTLYAEHRESEQNGWILLYCYYRRFNYAPGYSYASWHLDNFVKEVKGHSSPAPYSLWGISLNMNPRFEHNRSHTFFDCIRIFVRLGLYEFAQVIWEEVRSDCSQAQNYMITTQLKILLDQLPDDFETKTFTFESTEDQEDQLAKFNAQVNGNVEYYRGNFELAAEFYAETLTDEHILPRDNFMLSKLHLAYIAFESGDYQLTINALNMPKVGKLMPLVTSYLMGKAYYKLEDYSKSMECFINCTKFGEHVPDVWGFLALLNLQMNNNMNAISCWKYARADPIRNITDELIYTELDLIDIDSVDLYIDVPSPNNSISSFQGDEDED</sequence>
<dbReference type="GO" id="GO:0031514">
    <property type="term" value="C:motile cilium"/>
    <property type="evidence" value="ECO:0007669"/>
    <property type="project" value="TreeGrafter"/>
</dbReference>
<dbReference type="GO" id="GO:0003341">
    <property type="term" value="P:cilium movement"/>
    <property type="evidence" value="ECO:0007669"/>
    <property type="project" value="TreeGrafter"/>
</dbReference>
<dbReference type="OrthoDB" id="10262375at2759"/>
<dbReference type="SUPFAM" id="SSF48452">
    <property type="entry name" value="TPR-like"/>
    <property type="match status" value="1"/>
</dbReference>
<dbReference type="AlphaFoldDB" id="A0A6J1LXC7"/>
<evidence type="ECO:0000313" key="3">
    <source>
        <dbReference type="Proteomes" id="UP000504633"/>
    </source>
</evidence>
<dbReference type="InterPro" id="IPR011990">
    <property type="entry name" value="TPR-like_helical_dom_sf"/>
</dbReference>
<dbReference type="RefSeq" id="XP_023170336.1">
    <property type="nucleotide sequence ID" value="XM_023314568.2"/>
</dbReference>
<dbReference type="PANTHER" id="PTHR44314">
    <property type="entry name" value="CILIA- AND FLAGELLA-ASSOCIATED PROTEIN 70"/>
    <property type="match status" value="1"/>
</dbReference>
<dbReference type="InterPro" id="IPR052628">
    <property type="entry name" value="CFAP70"/>
</dbReference>
<evidence type="ECO:0000256" key="2">
    <source>
        <dbReference type="ARBA" id="ARBA00022803"/>
    </source>
</evidence>
<dbReference type="GeneID" id="111599050"/>
<name>A0A6J1LXC7_DROHY</name>
<dbReference type="KEGG" id="dhe:111599050"/>
<keyword evidence="2" id="KW-0802">TPR repeat</keyword>
<dbReference type="Proteomes" id="UP000504633">
    <property type="component" value="Unplaced"/>
</dbReference>
<dbReference type="PANTHER" id="PTHR44314:SF1">
    <property type="entry name" value="CILIA- AND FLAGELLA-ASSOCIATED PROTEIN 70"/>
    <property type="match status" value="1"/>
</dbReference>
<keyword evidence="1" id="KW-0677">Repeat</keyword>
<dbReference type="GO" id="GO:0060271">
    <property type="term" value="P:cilium assembly"/>
    <property type="evidence" value="ECO:0007669"/>
    <property type="project" value="TreeGrafter"/>
</dbReference>